<dbReference type="Pfam" id="PF19300">
    <property type="entry name" value="BPD_transp_1_N"/>
    <property type="match status" value="1"/>
</dbReference>
<dbReference type="InterPro" id="IPR045621">
    <property type="entry name" value="BPD_transp_1_N"/>
</dbReference>
<dbReference type="CDD" id="cd06261">
    <property type="entry name" value="TM_PBP2"/>
    <property type="match status" value="1"/>
</dbReference>
<dbReference type="GO" id="GO:0005886">
    <property type="term" value="C:plasma membrane"/>
    <property type="evidence" value="ECO:0007669"/>
    <property type="project" value="UniProtKB-SubCell"/>
</dbReference>
<dbReference type="STRING" id="33978.A6M13_02135"/>
<evidence type="ECO:0000256" key="1">
    <source>
        <dbReference type="ARBA" id="ARBA00004651"/>
    </source>
</evidence>
<dbReference type="InterPro" id="IPR000515">
    <property type="entry name" value="MetI-like"/>
</dbReference>
<feature type="transmembrane region" description="Helical" evidence="7">
    <location>
        <begin position="284"/>
        <end position="310"/>
    </location>
</feature>
<dbReference type="PROSITE" id="PS50928">
    <property type="entry name" value="ABC_TM1"/>
    <property type="match status" value="1"/>
</dbReference>
<dbReference type="PANTHER" id="PTHR43163">
    <property type="entry name" value="DIPEPTIDE TRANSPORT SYSTEM PERMEASE PROTEIN DPPB-RELATED"/>
    <property type="match status" value="1"/>
</dbReference>
<dbReference type="Gene3D" id="1.10.3720.10">
    <property type="entry name" value="MetI-like"/>
    <property type="match status" value="1"/>
</dbReference>
<proteinExistence type="inferred from homology"/>
<dbReference type="GO" id="GO:0055085">
    <property type="term" value="P:transmembrane transport"/>
    <property type="evidence" value="ECO:0007669"/>
    <property type="project" value="InterPro"/>
</dbReference>
<comment type="similarity">
    <text evidence="7">Belongs to the binding-protein-dependent transport system permease family.</text>
</comment>
<keyword evidence="10" id="KW-1185">Reference proteome</keyword>
<evidence type="ECO:0000256" key="7">
    <source>
        <dbReference type="RuleBase" id="RU363032"/>
    </source>
</evidence>
<keyword evidence="5 7" id="KW-1133">Transmembrane helix</keyword>
<organism evidence="9 10">
    <name type="scientific">Caryophanon tenue</name>
    <dbReference type="NCBI Taxonomy" id="33978"/>
    <lineage>
        <taxon>Bacteria</taxon>
        <taxon>Bacillati</taxon>
        <taxon>Bacillota</taxon>
        <taxon>Bacilli</taxon>
        <taxon>Bacillales</taxon>
        <taxon>Caryophanaceae</taxon>
        <taxon>Caryophanon</taxon>
    </lineage>
</organism>
<dbReference type="SUPFAM" id="SSF161098">
    <property type="entry name" value="MetI-like"/>
    <property type="match status" value="1"/>
</dbReference>
<evidence type="ECO:0000256" key="6">
    <source>
        <dbReference type="ARBA" id="ARBA00023136"/>
    </source>
</evidence>
<feature type="transmembrane region" description="Helical" evidence="7">
    <location>
        <begin position="238"/>
        <end position="264"/>
    </location>
</feature>
<comment type="subcellular location">
    <subcellularLocation>
        <location evidence="1 7">Cell membrane</location>
        <topology evidence="1 7">Multi-pass membrane protein</topology>
    </subcellularLocation>
</comment>
<feature type="transmembrane region" description="Helical" evidence="7">
    <location>
        <begin position="131"/>
        <end position="156"/>
    </location>
</feature>
<evidence type="ECO:0000256" key="2">
    <source>
        <dbReference type="ARBA" id="ARBA00022448"/>
    </source>
</evidence>
<dbReference type="Pfam" id="PF00528">
    <property type="entry name" value="BPD_transp_1"/>
    <property type="match status" value="1"/>
</dbReference>
<evidence type="ECO:0000259" key="8">
    <source>
        <dbReference type="PROSITE" id="PS50928"/>
    </source>
</evidence>
<feature type="transmembrane region" description="Helical" evidence="7">
    <location>
        <begin position="9"/>
        <end position="30"/>
    </location>
</feature>
<reference evidence="9 10" key="1">
    <citation type="submission" date="2016-07" db="EMBL/GenBank/DDBJ databases">
        <title>Caryophanon tenue genome sequencing.</title>
        <authorList>
            <person name="Verma A."/>
            <person name="Pal Y."/>
            <person name="Krishnamurthi S."/>
        </authorList>
    </citation>
    <scope>NUCLEOTIDE SEQUENCE [LARGE SCALE GENOMIC DNA]</scope>
    <source>
        <strain evidence="9 10">DSM 14152</strain>
    </source>
</reference>
<feature type="transmembrane region" description="Helical" evidence="7">
    <location>
        <begin position="100"/>
        <end position="119"/>
    </location>
</feature>
<dbReference type="RefSeq" id="WP_066542483.1">
    <property type="nucleotide sequence ID" value="NZ_MASJ01000001.1"/>
</dbReference>
<evidence type="ECO:0000256" key="4">
    <source>
        <dbReference type="ARBA" id="ARBA00022692"/>
    </source>
</evidence>
<comment type="caution">
    <text evidence="9">The sequence shown here is derived from an EMBL/GenBank/DDBJ whole genome shotgun (WGS) entry which is preliminary data.</text>
</comment>
<feature type="transmembrane region" description="Helical" evidence="7">
    <location>
        <begin position="176"/>
        <end position="197"/>
    </location>
</feature>
<keyword evidence="6 7" id="KW-0472">Membrane</keyword>
<dbReference type="EMBL" id="MASJ01000001">
    <property type="protein sequence ID" value="OCS88667.1"/>
    <property type="molecule type" value="Genomic_DNA"/>
</dbReference>
<keyword evidence="3" id="KW-1003">Cell membrane</keyword>
<dbReference type="OrthoDB" id="401349at2"/>
<evidence type="ECO:0000256" key="5">
    <source>
        <dbReference type="ARBA" id="ARBA00022989"/>
    </source>
</evidence>
<evidence type="ECO:0000313" key="10">
    <source>
        <dbReference type="Proteomes" id="UP000093199"/>
    </source>
</evidence>
<accession>A0A1C0YNC7</accession>
<name>A0A1C0YNC7_9BACL</name>
<dbReference type="AlphaFoldDB" id="A0A1C0YNC7"/>
<evidence type="ECO:0000256" key="3">
    <source>
        <dbReference type="ARBA" id="ARBA00022475"/>
    </source>
</evidence>
<dbReference type="InterPro" id="IPR035906">
    <property type="entry name" value="MetI-like_sf"/>
</dbReference>
<sequence>MIGYIVRRLLIAVPVLFGVTVINFLIMRMAPGNPVDMLVSPKLPDAAREAKMIELGLHEPIYIQYWNWLKNLVVHQDLGYSMITYEPVTTMIWDRMGPTVLLMGVALILGLCIAIPVGIYSATKQYSKLDYVFVTGSFLGISIPNFFLALLLVYVFSIQLNWLPSGGMKELGSSGSVTTLIIHMILPLIVLVASVAGRNIRYVRSSMLEILGQDYLRTARAKGVKEFFVVNKHGMRNALIPIVTIIGLEIPILFGGAVVVEQIFSWPGIGQLTLSSIMNRDYSTLMGLNLVAAFVVIAANIVTDIAYAFVDPRIRKSYVGGSKR</sequence>
<keyword evidence="4 7" id="KW-0812">Transmembrane</keyword>
<dbReference type="Proteomes" id="UP000093199">
    <property type="component" value="Unassembled WGS sequence"/>
</dbReference>
<keyword evidence="2 7" id="KW-0813">Transport</keyword>
<protein>
    <submittedName>
        <fullName evidence="9">Peptide permease</fullName>
    </submittedName>
</protein>
<feature type="domain" description="ABC transmembrane type-1" evidence="8">
    <location>
        <begin position="96"/>
        <end position="303"/>
    </location>
</feature>
<dbReference type="PANTHER" id="PTHR43163:SF6">
    <property type="entry name" value="DIPEPTIDE TRANSPORT SYSTEM PERMEASE PROTEIN DPPB-RELATED"/>
    <property type="match status" value="1"/>
</dbReference>
<gene>
    <name evidence="9" type="ORF">A6M13_02135</name>
</gene>
<evidence type="ECO:0000313" key="9">
    <source>
        <dbReference type="EMBL" id="OCS88667.1"/>
    </source>
</evidence>